<evidence type="ECO:0000313" key="2">
    <source>
        <dbReference type="WBParaSite" id="PEQ_0000185801-mRNA-1"/>
    </source>
</evidence>
<protein>
    <submittedName>
        <fullName evidence="2">Uncharacterized protein</fullName>
    </submittedName>
</protein>
<organism evidence="1 2">
    <name type="scientific">Parascaris equorum</name>
    <name type="common">Equine roundworm</name>
    <dbReference type="NCBI Taxonomy" id="6256"/>
    <lineage>
        <taxon>Eukaryota</taxon>
        <taxon>Metazoa</taxon>
        <taxon>Ecdysozoa</taxon>
        <taxon>Nematoda</taxon>
        <taxon>Chromadorea</taxon>
        <taxon>Rhabditida</taxon>
        <taxon>Spirurina</taxon>
        <taxon>Ascaridomorpha</taxon>
        <taxon>Ascaridoidea</taxon>
        <taxon>Ascarididae</taxon>
        <taxon>Parascaris</taxon>
    </lineage>
</organism>
<accession>A0A914R6G8</accession>
<dbReference type="Proteomes" id="UP000887564">
    <property type="component" value="Unplaced"/>
</dbReference>
<evidence type="ECO:0000313" key="1">
    <source>
        <dbReference type="Proteomes" id="UP000887564"/>
    </source>
</evidence>
<dbReference type="WBParaSite" id="PEQ_0000185801-mRNA-1">
    <property type="protein sequence ID" value="PEQ_0000185801-mRNA-1"/>
    <property type="gene ID" value="PEQ_0000185801"/>
</dbReference>
<keyword evidence="1" id="KW-1185">Reference proteome</keyword>
<dbReference type="AlphaFoldDB" id="A0A914R6G8"/>
<name>A0A914R6G8_PAREQ</name>
<reference evidence="2" key="1">
    <citation type="submission" date="2022-11" db="UniProtKB">
        <authorList>
            <consortium name="WormBaseParasite"/>
        </authorList>
    </citation>
    <scope>IDENTIFICATION</scope>
</reference>
<proteinExistence type="predicted"/>
<sequence>MVAVKVQHPRVKPHSLVDMASMEVQFFDRPLSATSYSGTSHVAIKTPSIQLLLAGGAAEGSWKVSSVLAELAHETGILFYVGGILLHFLRLVRPDRRRDLIVKWCEI</sequence>